<evidence type="ECO:0000313" key="3">
    <source>
        <dbReference type="Proteomes" id="UP000761264"/>
    </source>
</evidence>
<accession>A0A967KCF5</accession>
<dbReference type="PROSITE" id="PS50943">
    <property type="entry name" value="HTH_CROC1"/>
    <property type="match status" value="1"/>
</dbReference>
<dbReference type="SUPFAM" id="SSF47413">
    <property type="entry name" value="lambda repressor-like DNA-binding domains"/>
    <property type="match status" value="1"/>
</dbReference>
<dbReference type="Pfam" id="PF01381">
    <property type="entry name" value="HTH_3"/>
    <property type="match status" value="1"/>
</dbReference>
<dbReference type="Proteomes" id="UP000761264">
    <property type="component" value="Unassembled WGS sequence"/>
</dbReference>
<dbReference type="Gene3D" id="1.10.260.40">
    <property type="entry name" value="lambda repressor-like DNA-binding domains"/>
    <property type="match status" value="1"/>
</dbReference>
<name>A0A967KCF5_9PROT</name>
<comment type="caution">
    <text evidence="2">The sequence shown here is derived from an EMBL/GenBank/DDBJ whole genome shotgun (WGS) entry which is preliminary data.</text>
</comment>
<organism evidence="2 3">
    <name type="scientific">Pelagibius litoralis</name>
    <dbReference type="NCBI Taxonomy" id="374515"/>
    <lineage>
        <taxon>Bacteria</taxon>
        <taxon>Pseudomonadati</taxon>
        <taxon>Pseudomonadota</taxon>
        <taxon>Alphaproteobacteria</taxon>
        <taxon>Rhodospirillales</taxon>
        <taxon>Rhodovibrionaceae</taxon>
        <taxon>Pelagibius</taxon>
    </lineage>
</organism>
<protein>
    <submittedName>
        <fullName evidence="2">Helix-turn-helix transcriptional regulator</fullName>
    </submittedName>
</protein>
<feature type="domain" description="HTH cro/C1-type" evidence="1">
    <location>
        <begin position="8"/>
        <end position="61"/>
    </location>
</feature>
<dbReference type="CDD" id="cd00093">
    <property type="entry name" value="HTH_XRE"/>
    <property type="match status" value="1"/>
</dbReference>
<proteinExistence type="predicted"/>
<dbReference type="RefSeq" id="WP_167225436.1">
    <property type="nucleotide sequence ID" value="NZ_JAAQPH010000009.1"/>
</dbReference>
<dbReference type="AlphaFoldDB" id="A0A967KCF5"/>
<dbReference type="InterPro" id="IPR001387">
    <property type="entry name" value="Cro/C1-type_HTH"/>
</dbReference>
<gene>
    <name evidence="2" type="ORF">HBA54_13670</name>
</gene>
<dbReference type="SMART" id="SM00530">
    <property type="entry name" value="HTH_XRE"/>
    <property type="match status" value="1"/>
</dbReference>
<reference evidence="2" key="1">
    <citation type="submission" date="2020-03" db="EMBL/GenBank/DDBJ databases">
        <title>Genome of Pelagibius litoralis DSM 21314T.</title>
        <authorList>
            <person name="Wang G."/>
        </authorList>
    </citation>
    <scope>NUCLEOTIDE SEQUENCE</scope>
    <source>
        <strain evidence="2">DSM 21314</strain>
    </source>
</reference>
<keyword evidence="3" id="KW-1185">Reference proteome</keyword>
<evidence type="ECO:0000259" key="1">
    <source>
        <dbReference type="PROSITE" id="PS50943"/>
    </source>
</evidence>
<sequence>MITPTQCKAARALAEMKQVDLAEAAGISNQTIVDFERGARQPHRNNLAALQSALEVAGVVFIEADESGGVGVRLKD</sequence>
<dbReference type="InterPro" id="IPR010982">
    <property type="entry name" value="Lambda_DNA-bd_dom_sf"/>
</dbReference>
<dbReference type="GO" id="GO:0003677">
    <property type="term" value="F:DNA binding"/>
    <property type="evidence" value="ECO:0007669"/>
    <property type="project" value="InterPro"/>
</dbReference>
<evidence type="ECO:0000313" key="2">
    <source>
        <dbReference type="EMBL" id="NIA69645.1"/>
    </source>
</evidence>
<dbReference type="EMBL" id="JAAQPH010000009">
    <property type="protein sequence ID" value="NIA69645.1"/>
    <property type="molecule type" value="Genomic_DNA"/>
</dbReference>